<evidence type="ECO:0000313" key="2">
    <source>
        <dbReference type="RefSeq" id="XP_011303815.1"/>
    </source>
</evidence>
<name>A0A9R1T6U9_9HYME</name>
<reference evidence="2" key="1">
    <citation type="submission" date="2025-08" db="UniProtKB">
        <authorList>
            <consortium name="RefSeq"/>
        </authorList>
    </citation>
    <scope>IDENTIFICATION</scope>
    <source>
        <strain evidence="2">USDA-PBARC FA_bdor</strain>
        <tissue evidence="2">Whole organism</tissue>
    </source>
</reference>
<dbReference type="OrthoDB" id="7688600at2759"/>
<protein>
    <submittedName>
        <fullName evidence="2">Uncharacterized protein</fullName>
    </submittedName>
</protein>
<sequence>MRQNLKTLSRRPNTQVAVSLGTGSVLLVGSSESSGGTRDGEMWRDCSAMTTRSSENNGISHQDGQPTINATQGLVQLRTVDRDEASVDTQETSCYVLEGLTENDSNAIRVET</sequence>
<organism evidence="1 2">
    <name type="scientific">Fopius arisanus</name>
    <dbReference type="NCBI Taxonomy" id="64838"/>
    <lineage>
        <taxon>Eukaryota</taxon>
        <taxon>Metazoa</taxon>
        <taxon>Ecdysozoa</taxon>
        <taxon>Arthropoda</taxon>
        <taxon>Hexapoda</taxon>
        <taxon>Insecta</taxon>
        <taxon>Pterygota</taxon>
        <taxon>Neoptera</taxon>
        <taxon>Endopterygota</taxon>
        <taxon>Hymenoptera</taxon>
        <taxon>Apocrita</taxon>
        <taxon>Ichneumonoidea</taxon>
        <taxon>Braconidae</taxon>
        <taxon>Opiinae</taxon>
        <taxon>Fopius</taxon>
    </lineage>
</organism>
<accession>A0A9R1T6U9</accession>
<dbReference type="RefSeq" id="XP_011303815.1">
    <property type="nucleotide sequence ID" value="XM_011305513.1"/>
</dbReference>
<evidence type="ECO:0000313" key="1">
    <source>
        <dbReference type="Proteomes" id="UP000694866"/>
    </source>
</evidence>
<proteinExistence type="predicted"/>
<keyword evidence="1" id="KW-1185">Reference proteome</keyword>
<dbReference type="GeneID" id="105266974"/>
<gene>
    <name evidence="2" type="primary">LOC105266974</name>
</gene>
<dbReference type="KEGG" id="fas:105266974"/>
<dbReference type="AlphaFoldDB" id="A0A9R1T6U9"/>
<dbReference type="Proteomes" id="UP000694866">
    <property type="component" value="Unplaced"/>
</dbReference>